<name>A0A2W4XIC6_9CYAN</name>
<protein>
    <recommendedName>
        <fullName evidence="1">DUF8166 domain-containing protein</fullName>
    </recommendedName>
</protein>
<dbReference type="AlphaFoldDB" id="A0A2W4XIC6"/>
<reference evidence="2 3" key="2">
    <citation type="submission" date="2018-06" db="EMBL/GenBank/DDBJ databases">
        <title>Metagenomic assembly of (sub)arctic Cyanobacteria and their associated microbiome from non-axenic cultures.</title>
        <authorList>
            <person name="Baurain D."/>
        </authorList>
    </citation>
    <scope>NUCLEOTIDE SEQUENCE [LARGE SCALE GENOMIC DNA]</scope>
    <source>
        <strain evidence="2">ULC027bin1</strain>
    </source>
</reference>
<dbReference type="Proteomes" id="UP000249794">
    <property type="component" value="Unassembled WGS sequence"/>
</dbReference>
<organism evidence="2 3">
    <name type="scientific">Phormidesmis priestleyi</name>
    <dbReference type="NCBI Taxonomy" id="268141"/>
    <lineage>
        <taxon>Bacteria</taxon>
        <taxon>Bacillati</taxon>
        <taxon>Cyanobacteriota</taxon>
        <taxon>Cyanophyceae</taxon>
        <taxon>Leptolyngbyales</taxon>
        <taxon>Leptolyngbyaceae</taxon>
        <taxon>Phormidesmis</taxon>
    </lineage>
</organism>
<comment type="caution">
    <text evidence="2">The sequence shown here is derived from an EMBL/GenBank/DDBJ whole genome shotgun (WGS) entry which is preliminary data.</text>
</comment>
<evidence type="ECO:0000313" key="3">
    <source>
        <dbReference type="Proteomes" id="UP000249794"/>
    </source>
</evidence>
<dbReference type="EMBL" id="QBMP01000057">
    <property type="protein sequence ID" value="PZO57160.1"/>
    <property type="molecule type" value="Genomic_DNA"/>
</dbReference>
<gene>
    <name evidence="2" type="ORF">DCF15_07610</name>
</gene>
<sequence>MVYSARTVSSAASVSSTCLGRVVKSNSHCDYVVQLDTSNDVDQPPAIEDYGFGQFVKFDSHRHWAVGIVYDTQLFNSAFLNSGPRLTSTPDPIFTPDLIQDTCILLNVVLVGSLEKGKPHDYGLQGIPRVVVPANTPVCQMNTAEIHRFHLTAEGQPQFTYYGHLLRSGGGFAAQLTQQVLGDLIASELFTGANERALKVLCKELSWKSTMGAMR</sequence>
<proteinExistence type="predicted"/>
<feature type="domain" description="DUF8166" evidence="1">
    <location>
        <begin position="13"/>
        <end position="215"/>
    </location>
</feature>
<evidence type="ECO:0000313" key="2">
    <source>
        <dbReference type="EMBL" id="PZO57160.1"/>
    </source>
</evidence>
<dbReference type="InterPro" id="IPR058479">
    <property type="entry name" value="DUF8166"/>
</dbReference>
<accession>A0A2W4XIC6</accession>
<dbReference type="Pfam" id="PF26500">
    <property type="entry name" value="DUF8166"/>
    <property type="match status" value="1"/>
</dbReference>
<reference evidence="3" key="1">
    <citation type="submission" date="2018-04" db="EMBL/GenBank/DDBJ databases">
        <authorList>
            <person name="Cornet L."/>
        </authorList>
    </citation>
    <scope>NUCLEOTIDE SEQUENCE [LARGE SCALE GENOMIC DNA]</scope>
</reference>
<evidence type="ECO:0000259" key="1">
    <source>
        <dbReference type="Pfam" id="PF26500"/>
    </source>
</evidence>